<evidence type="ECO:0000313" key="4">
    <source>
        <dbReference type="EMBL" id="UWP80586.1"/>
    </source>
</evidence>
<dbReference type="Gene3D" id="3.40.50.1100">
    <property type="match status" value="2"/>
</dbReference>
<reference evidence="4" key="1">
    <citation type="submission" date="2021-04" db="EMBL/GenBank/DDBJ databases">
        <authorList>
            <person name="Hartkoorn R.C."/>
            <person name="Beaudoing E."/>
            <person name="Hot D."/>
        </authorList>
    </citation>
    <scope>NUCLEOTIDE SEQUENCE</scope>
    <source>
        <strain evidence="4">NRRL B-16292</strain>
    </source>
</reference>
<evidence type="ECO:0000256" key="2">
    <source>
        <dbReference type="ARBA" id="ARBA00022898"/>
    </source>
</evidence>
<dbReference type="InterPro" id="IPR036052">
    <property type="entry name" value="TrpB-like_PALP_sf"/>
</dbReference>
<name>A0ABY5VTZ2_9ACTN</name>
<dbReference type="Pfam" id="PF00291">
    <property type="entry name" value="PALP"/>
    <property type="match status" value="1"/>
</dbReference>
<evidence type="ECO:0000313" key="5">
    <source>
        <dbReference type="Proteomes" id="UP001059617"/>
    </source>
</evidence>
<gene>
    <name evidence="4" type="ORF">Dfulv_36275</name>
</gene>
<dbReference type="PANTHER" id="PTHR10314">
    <property type="entry name" value="CYSTATHIONINE BETA-SYNTHASE"/>
    <property type="match status" value="1"/>
</dbReference>
<dbReference type="InterPro" id="IPR050214">
    <property type="entry name" value="Cys_Synth/Cystath_Beta-Synth"/>
</dbReference>
<protein>
    <submittedName>
        <fullName evidence="4">Pyridoxal-phosphate dependent enzyme</fullName>
    </submittedName>
</protein>
<keyword evidence="5" id="KW-1185">Reference proteome</keyword>
<keyword evidence="2" id="KW-0663">Pyridoxal phosphate</keyword>
<evidence type="ECO:0000256" key="1">
    <source>
        <dbReference type="ARBA" id="ARBA00001933"/>
    </source>
</evidence>
<comment type="cofactor">
    <cofactor evidence="1">
        <name>pyridoxal 5'-phosphate</name>
        <dbReference type="ChEBI" id="CHEBI:597326"/>
    </cofactor>
</comment>
<accession>A0ABY5VTZ2</accession>
<proteinExistence type="predicted"/>
<dbReference type="EMBL" id="CP073720">
    <property type="protein sequence ID" value="UWP80586.1"/>
    <property type="molecule type" value="Genomic_DNA"/>
</dbReference>
<evidence type="ECO:0000259" key="3">
    <source>
        <dbReference type="Pfam" id="PF00291"/>
    </source>
</evidence>
<dbReference type="InterPro" id="IPR001926">
    <property type="entry name" value="TrpB-like_PALP"/>
</dbReference>
<reference evidence="4" key="2">
    <citation type="submission" date="2022-09" db="EMBL/GenBank/DDBJ databases">
        <title>Biosynthetic gene clusters of Dactylosporangioum fulvum.</title>
        <authorList>
            <person name="Caradec T."/>
        </authorList>
    </citation>
    <scope>NUCLEOTIDE SEQUENCE</scope>
    <source>
        <strain evidence="4">NRRL B-16292</strain>
    </source>
</reference>
<dbReference type="SUPFAM" id="SSF53686">
    <property type="entry name" value="Tryptophan synthase beta subunit-like PLP-dependent enzymes"/>
    <property type="match status" value="1"/>
</dbReference>
<organism evidence="4 5">
    <name type="scientific">Dactylosporangium fulvum</name>
    <dbReference type="NCBI Taxonomy" id="53359"/>
    <lineage>
        <taxon>Bacteria</taxon>
        <taxon>Bacillati</taxon>
        <taxon>Actinomycetota</taxon>
        <taxon>Actinomycetes</taxon>
        <taxon>Micromonosporales</taxon>
        <taxon>Micromonosporaceae</taxon>
        <taxon>Dactylosporangium</taxon>
    </lineage>
</organism>
<sequence length="358" mass="37223">MITGKSPTRWAASAIEALSAEAEQAGETRLVPFPVPGGAVRLFLKDESAQPTGSLKHRAARAMFRHAIASGRITEGTTVVEATGGTAAVAQAYFARLLGLPYIAVMPGTPDPRRAATVEALGGRCEFVTPPLAIYAAARRLATEAGGHYLDQFTAAERALDWRGDSLAGELFAQVERAAGRAPDWVVVGAGTGATSASLGRHIRYHGLPTLLTVVDPEHSAYFPGWASGTADYATGMPSRIEGIGRPRMEPGFVPSLADVVMPVPDAASVAGARAVRAHLGLPVGGSTGANLIGALFRAAQLRDQGGIGSVVTLVCDAADRHLGTYHDDGWAVAKGLDPAPYAAAIDEFLAGGRWRMP</sequence>
<dbReference type="Proteomes" id="UP001059617">
    <property type="component" value="Chromosome"/>
</dbReference>
<dbReference type="RefSeq" id="WP_259858349.1">
    <property type="nucleotide sequence ID" value="NZ_BAAAST010000043.1"/>
</dbReference>
<feature type="domain" description="Tryptophan synthase beta chain-like PALP" evidence="3">
    <location>
        <begin position="25"/>
        <end position="317"/>
    </location>
</feature>